<dbReference type="InterPro" id="IPR036396">
    <property type="entry name" value="Cyt_P450_sf"/>
</dbReference>
<organism evidence="9 10">
    <name type="scientific">Corynespora cassiicola Philippines</name>
    <dbReference type="NCBI Taxonomy" id="1448308"/>
    <lineage>
        <taxon>Eukaryota</taxon>
        <taxon>Fungi</taxon>
        <taxon>Dikarya</taxon>
        <taxon>Ascomycota</taxon>
        <taxon>Pezizomycotina</taxon>
        <taxon>Dothideomycetes</taxon>
        <taxon>Pleosporomycetidae</taxon>
        <taxon>Pleosporales</taxon>
        <taxon>Corynesporascaceae</taxon>
        <taxon>Corynespora</taxon>
    </lineage>
</organism>
<dbReference type="AlphaFoldDB" id="A0A2T2N179"/>
<protein>
    <submittedName>
        <fullName evidence="9">Cytochrome protein</fullName>
    </submittedName>
</protein>
<keyword evidence="3 6" id="KW-0479">Metal-binding</keyword>
<keyword evidence="10" id="KW-1185">Reference proteome</keyword>
<dbReference type="PRINTS" id="PR00385">
    <property type="entry name" value="P450"/>
</dbReference>
<keyword evidence="7" id="KW-0503">Monooxygenase</keyword>
<gene>
    <name evidence="9" type="ORF">BS50DRAFT_605375</name>
</gene>
<evidence type="ECO:0000256" key="3">
    <source>
        <dbReference type="ARBA" id="ARBA00022723"/>
    </source>
</evidence>
<dbReference type="SUPFAM" id="SSF48264">
    <property type="entry name" value="Cytochrome P450"/>
    <property type="match status" value="1"/>
</dbReference>
<evidence type="ECO:0000256" key="8">
    <source>
        <dbReference type="SAM" id="Phobius"/>
    </source>
</evidence>
<keyword evidence="6 7" id="KW-0349">Heme</keyword>
<dbReference type="PRINTS" id="PR00463">
    <property type="entry name" value="EP450I"/>
</dbReference>
<dbReference type="GO" id="GO:0020037">
    <property type="term" value="F:heme binding"/>
    <property type="evidence" value="ECO:0007669"/>
    <property type="project" value="InterPro"/>
</dbReference>
<keyword evidence="5 6" id="KW-0408">Iron</keyword>
<evidence type="ECO:0000256" key="1">
    <source>
        <dbReference type="ARBA" id="ARBA00001971"/>
    </source>
</evidence>
<comment type="cofactor">
    <cofactor evidence="1 6">
        <name>heme</name>
        <dbReference type="ChEBI" id="CHEBI:30413"/>
    </cofactor>
</comment>
<dbReference type="InterPro" id="IPR001128">
    <property type="entry name" value="Cyt_P450"/>
</dbReference>
<dbReference type="GO" id="GO:0004497">
    <property type="term" value="F:monooxygenase activity"/>
    <property type="evidence" value="ECO:0007669"/>
    <property type="project" value="UniProtKB-KW"/>
</dbReference>
<reference evidence="9 10" key="1">
    <citation type="journal article" date="2018" name="Front. Microbiol.">
        <title>Genome-Wide Analysis of Corynespora cassiicola Leaf Fall Disease Putative Effectors.</title>
        <authorList>
            <person name="Lopez D."/>
            <person name="Ribeiro S."/>
            <person name="Label P."/>
            <person name="Fumanal B."/>
            <person name="Venisse J.S."/>
            <person name="Kohler A."/>
            <person name="de Oliveira R.R."/>
            <person name="Labutti K."/>
            <person name="Lipzen A."/>
            <person name="Lail K."/>
            <person name="Bauer D."/>
            <person name="Ohm R.A."/>
            <person name="Barry K.W."/>
            <person name="Spatafora J."/>
            <person name="Grigoriev I.V."/>
            <person name="Martin F.M."/>
            <person name="Pujade-Renaud V."/>
        </authorList>
    </citation>
    <scope>NUCLEOTIDE SEQUENCE [LARGE SCALE GENOMIC DNA]</scope>
    <source>
        <strain evidence="9 10">Philippines</strain>
    </source>
</reference>
<dbReference type="GO" id="GO:0005506">
    <property type="term" value="F:iron ion binding"/>
    <property type="evidence" value="ECO:0007669"/>
    <property type="project" value="InterPro"/>
</dbReference>
<evidence type="ECO:0000256" key="6">
    <source>
        <dbReference type="PIRSR" id="PIRSR602401-1"/>
    </source>
</evidence>
<keyword evidence="8" id="KW-0472">Membrane</keyword>
<dbReference type="GO" id="GO:0016705">
    <property type="term" value="F:oxidoreductase activity, acting on paired donors, with incorporation or reduction of molecular oxygen"/>
    <property type="evidence" value="ECO:0007669"/>
    <property type="project" value="InterPro"/>
</dbReference>
<evidence type="ECO:0000256" key="5">
    <source>
        <dbReference type="ARBA" id="ARBA00023004"/>
    </source>
</evidence>
<evidence type="ECO:0000313" key="10">
    <source>
        <dbReference type="Proteomes" id="UP000240883"/>
    </source>
</evidence>
<name>A0A2T2N179_CORCC</name>
<evidence type="ECO:0000256" key="4">
    <source>
        <dbReference type="ARBA" id="ARBA00023002"/>
    </source>
</evidence>
<dbReference type="PANTHER" id="PTHR24305">
    <property type="entry name" value="CYTOCHROME P450"/>
    <property type="match status" value="1"/>
</dbReference>
<dbReference type="InterPro" id="IPR002401">
    <property type="entry name" value="Cyt_P450_E_grp-I"/>
</dbReference>
<dbReference type="InterPro" id="IPR017972">
    <property type="entry name" value="Cyt_P450_CS"/>
</dbReference>
<keyword evidence="8" id="KW-0812">Transmembrane</keyword>
<feature type="binding site" description="axial binding residue" evidence="6">
    <location>
        <position position="439"/>
    </location>
    <ligand>
        <name>heme</name>
        <dbReference type="ChEBI" id="CHEBI:30413"/>
    </ligand>
    <ligandPart>
        <name>Fe</name>
        <dbReference type="ChEBI" id="CHEBI:18248"/>
    </ligandPart>
</feature>
<evidence type="ECO:0000256" key="2">
    <source>
        <dbReference type="ARBA" id="ARBA00010617"/>
    </source>
</evidence>
<accession>A0A2T2N179</accession>
<dbReference type="PROSITE" id="PS00086">
    <property type="entry name" value="CYTOCHROME_P450"/>
    <property type="match status" value="1"/>
</dbReference>
<dbReference type="OrthoDB" id="3930848at2759"/>
<sequence length="490" mass="55715">MEATNISNFFHCSPMLFGSAVISFIFLIWTVYGALRHPLAHLPGPKISKWTNLRLQYSVLKGDRVRYIHQLHEIYGPVVRISPSEVSIAELSAVKTIYKVGSPYVKSSWYAFFTGDQEQLNLLTHTDPHAHSVLRRLVAYNFSEKWIKNLEPFISNNVKLAISRIADDVQTNGYSDVFKWFTFMATDVIGEASFGKSFHMLDTGKKNQYIKDLENVAVRGMLRSEFPLLTKALAYIPWIDSNNIQRSAERGKEYSRELIDKYWAQLKADPDNVKPTLITKEFAAVEDGSLTPAQLQSDGAVYIVAGTDTTAATATNVVWRLAHHRDIEEALIREVSSLPKSFTDEDLRPLKLLNNVITETLRLLPPVGQSLPRVVPEGGAQLGGWHIPQGTIVGVQAWTMHRKSDIWTDPEEFDPSRWNNPSKDMLNSYYPFGGGSRVCIGSHFALLELRHAIANFYRTFQKRFRKEEMEPITYFLTLPSGKRCMIKDRK</sequence>
<evidence type="ECO:0000313" key="9">
    <source>
        <dbReference type="EMBL" id="PSN59195.1"/>
    </source>
</evidence>
<proteinExistence type="inferred from homology"/>
<feature type="transmembrane region" description="Helical" evidence="8">
    <location>
        <begin position="15"/>
        <end position="35"/>
    </location>
</feature>
<comment type="similarity">
    <text evidence="2 7">Belongs to the cytochrome P450 family.</text>
</comment>
<evidence type="ECO:0000256" key="7">
    <source>
        <dbReference type="RuleBase" id="RU000461"/>
    </source>
</evidence>
<dbReference type="InterPro" id="IPR050121">
    <property type="entry name" value="Cytochrome_P450_monoxygenase"/>
</dbReference>
<dbReference type="PANTHER" id="PTHR24305:SF96">
    <property type="entry name" value="CYTOCHROME P450 MONOOXYGENASE STCB-RELATED"/>
    <property type="match status" value="1"/>
</dbReference>
<dbReference type="Pfam" id="PF00067">
    <property type="entry name" value="p450"/>
    <property type="match status" value="1"/>
</dbReference>
<dbReference type="STRING" id="1448308.A0A2T2N179"/>
<keyword evidence="8" id="KW-1133">Transmembrane helix</keyword>
<dbReference type="EMBL" id="KZ678162">
    <property type="protein sequence ID" value="PSN59195.1"/>
    <property type="molecule type" value="Genomic_DNA"/>
</dbReference>
<dbReference type="Proteomes" id="UP000240883">
    <property type="component" value="Unassembled WGS sequence"/>
</dbReference>
<dbReference type="Gene3D" id="1.10.630.10">
    <property type="entry name" value="Cytochrome P450"/>
    <property type="match status" value="1"/>
</dbReference>
<keyword evidence="4 7" id="KW-0560">Oxidoreductase</keyword>